<dbReference type="SUPFAM" id="SSF46934">
    <property type="entry name" value="UBA-like"/>
    <property type="match status" value="1"/>
</dbReference>
<dbReference type="Gene3D" id="2.60.40.10">
    <property type="entry name" value="Immunoglobulins"/>
    <property type="match status" value="1"/>
</dbReference>
<dbReference type="InterPro" id="IPR001870">
    <property type="entry name" value="B30.2/SPRY"/>
</dbReference>
<dbReference type="Gene3D" id="1.10.8.10">
    <property type="entry name" value="DNA helicase RuvA subunit, C-terminal domain"/>
    <property type="match status" value="1"/>
</dbReference>
<evidence type="ECO:0000313" key="4">
    <source>
        <dbReference type="EMBL" id="RLO06315.1"/>
    </source>
</evidence>
<dbReference type="InterPro" id="IPR009060">
    <property type="entry name" value="UBA-like_sf"/>
</dbReference>
<dbReference type="PANTHER" id="PTHR12245">
    <property type="entry name" value="SPRY DOMAIN CONTAINING SOCS BOX PROTEIN"/>
    <property type="match status" value="1"/>
</dbReference>
<gene>
    <name evidence="4" type="ORF">DYB28_008317</name>
</gene>
<evidence type="ECO:0000259" key="3">
    <source>
        <dbReference type="PROSITE" id="PS50188"/>
    </source>
</evidence>
<evidence type="ECO:0000313" key="5">
    <source>
        <dbReference type="Proteomes" id="UP000275652"/>
    </source>
</evidence>
<dbReference type="PROSITE" id="PS50188">
    <property type="entry name" value="B302_SPRY"/>
    <property type="match status" value="1"/>
</dbReference>
<dbReference type="EMBL" id="QUTI01025267">
    <property type="protein sequence ID" value="RLO06315.1"/>
    <property type="molecule type" value="Genomic_DNA"/>
</dbReference>
<feature type="region of interest" description="Disordered" evidence="1">
    <location>
        <begin position="285"/>
        <end position="310"/>
    </location>
</feature>
<dbReference type="PROSITE" id="PS50030">
    <property type="entry name" value="UBA"/>
    <property type="match status" value="1"/>
</dbReference>
<dbReference type="InterPro" id="IPR050672">
    <property type="entry name" value="FBXO45-Fsn/SPSB_families"/>
</dbReference>
<dbReference type="AlphaFoldDB" id="A0A9X8DYP6"/>
<reference evidence="4 5" key="1">
    <citation type="journal article" date="2018" name="J. Invertebr. Pathol.">
        <title>New genotyping method for the causative agent of crayfish plague (Aphanomyces astaci) based on whole genome data.</title>
        <authorList>
            <person name="Minardi D."/>
            <person name="Studholme D.J."/>
            <person name="van der Giezen M."/>
            <person name="Pretto T."/>
            <person name="Oidtmann B."/>
        </authorList>
    </citation>
    <scope>NUCLEOTIDE SEQUENCE [LARGE SCALE GENOMIC DNA]</scope>
    <source>
        <strain evidence="4 5">KB13</strain>
    </source>
</reference>
<dbReference type="InterPro" id="IPR036116">
    <property type="entry name" value="FN3_sf"/>
</dbReference>
<dbReference type="InterPro" id="IPR013783">
    <property type="entry name" value="Ig-like_fold"/>
</dbReference>
<name>A0A9X8DYP6_APHAT</name>
<feature type="compositionally biased region" description="Low complexity" evidence="1">
    <location>
        <begin position="527"/>
        <end position="551"/>
    </location>
</feature>
<proteinExistence type="predicted"/>
<dbReference type="InterPro" id="IPR013320">
    <property type="entry name" value="ConA-like_dom_sf"/>
</dbReference>
<dbReference type="SUPFAM" id="SSF49265">
    <property type="entry name" value="Fibronectin type III"/>
    <property type="match status" value="1"/>
</dbReference>
<comment type="caution">
    <text evidence="4">The sequence shown here is derived from an EMBL/GenBank/DDBJ whole genome shotgun (WGS) entry which is preliminary data.</text>
</comment>
<dbReference type="InterPro" id="IPR003877">
    <property type="entry name" value="SPRY_dom"/>
</dbReference>
<feature type="non-terminal residue" evidence="4">
    <location>
        <position position="1"/>
    </location>
</feature>
<accession>A0A9X8DYP6</accession>
<dbReference type="InterPro" id="IPR015940">
    <property type="entry name" value="UBA"/>
</dbReference>
<feature type="region of interest" description="Disordered" evidence="1">
    <location>
        <begin position="420"/>
        <end position="459"/>
    </location>
</feature>
<dbReference type="CDD" id="cd11709">
    <property type="entry name" value="SPRY"/>
    <property type="match status" value="1"/>
</dbReference>
<feature type="compositionally biased region" description="Acidic residues" evidence="1">
    <location>
        <begin position="340"/>
        <end position="367"/>
    </location>
</feature>
<protein>
    <recommendedName>
        <fullName evidence="6">B30.2/SPRY domain-containing protein</fullName>
    </recommendedName>
</protein>
<dbReference type="Proteomes" id="UP000275652">
    <property type="component" value="Unassembled WGS sequence"/>
</dbReference>
<feature type="domain" description="B30.2/SPRY" evidence="3">
    <location>
        <begin position="876"/>
        <end position="1060"/>
    </location>
</feature>
<evidence type="ECO:0000256" key="1">
    <source>
        <dbReference type="SAM" id="MobiDB-lite"/>
    </source>
</evidence>
<dbReference type="Pfam" id="PF00622">
    <property type="entry name" value="SPRY"/>
    <property type="match status" value="1"/>
</dbReference>
<dbReference type="PANTHER" id="PTHR12245:SF5">
    <property type="entry name" value="SPRY DOMAIN-CONTAINING SOCS BOX PROTEIN 3"/>
    <property type="match status" value="1"/>
</dbReference>
<feature type="domain" description="UBA" evidence="2">
    <location>
        <begin position="360"/>
        <end position="406"/>
    </location>
</feature>
<evidence type="ECO:0000259" key="2">
    <source>
        <dbReference type="PROSITE" id="PS50030"/>
    </source>
</evidence>
<sequence>MPLIPYWMQCIGNAVLASTDPSHQKIHLALELSHVVMHLASVPKWTVSVQAALERGLDAAITCQRTSGATTTDVATAVGSLFVLGGGIEPLRVGAVVELSQGKEVGTVVSYHAPFAQLVLHKSDKAAAAACPSYEEWVEVVHGSATDKNEFGKPVRVNTDELVVSWREYPPVPALSWSLLVATTMALLQNYGSNDDGNSDSSMMSWLSSSAATTTALIVQSSALKALVHGLRSAATLSNERMTWQHPELLPRLLALATQSDKSTVYCSVADMELKVAMVRQRLSDASVDRSDDNADDLEGIPTTPHCDESSSHLKVAAAFLRQDALPPSDIGDDCQGQDYDGDNGDDDEDDGGDDDDDEEEDEEEEARSEFVEELSLMGFPEDWCVLALKQTDNDMLSASAWIVDNLEYLNTLQAAKDKEDNSKQMVFNDEEDDDDDGGYHATPSSPPPPSGDASSSSAVESSSSCCTAFCRDVPEHIVPCPTIVDAADIKETGRKVFGETYFPFEEGGFLSNMPSMFLSLRLGNQPTPSGGTSTTTTCPPPSASRSSSADTLQQFAAELANTTDLRALATSVEQSLQIKYARQGLALYFAGMHHQANKLDETTERLLLQYAKAVLFRGPPASEDMTTPLEVVLASVVDAALTANIGRMGGLVWATIVSELRQGCAPKYEGVLWTQRDVSTGDLSALSDPSVEFVVWLVQTFFAKPDRLRTYLARHSNVALKLVVVDAVTRLLRHSDPPSLPPPTTLPPVHPDRALANQKGQSDKDFAGLDRNLLLVIARRRQLREMSQNRFYYSPYLQGLLELIRALPPPLLQDKTPTGPSWGLQLVRASETSLTLAWPSPVAHSDQSRPVYVLEENVPNGGGSSPRVVYSGVGHQITLSNLMPRTTFTYTLRGGEAGEAHAAASDGGGGGDSVDMKFTTSASFTTKADPTSDYVRTSPFVWDKKKCRSGSLVFSDDGLSVGFNGNEAAYLFLGVASRRANLESFLGADEHSWGFIGDGALYYQRNRVKTYGEPFGEGDVLGMDLDCDLGTLSYSKNGVSLGVAFDNVVGELYPAIAFY</sequence>
<feature type="region of interest" description="Disordered" evidence="1">
    <location>
        <begin position="326"/>
        <end position="369"/>
    </location>
</feature>
<dbReference type="InterPro" id="IPR043136">
    <property type="entry name" value="B30.2/SPRY_sf"/>
</dbReference>
<dbReference type="SMART" id="SM00449">
    <property type="entry name" value="SPRY"/>
    <property type="match status" value="1"/>
</dbReference>
<dbReference type="SUPFAM" id="SSF49899">
    <property type="entry name" value="Concanavalin A-like lectins/glucanases"/>
    <property type="match status" value="1"/>
</dbReference>
<evidence type="ECO:0008006" key="6">
    <source>
        <dbReference type="Google" id="ProtNLM"/>
    </source>
</evidence>
<organism evidence="4 5">
    <name type="scientific">Aphanomyces astaci</name>
    <name type="common">Crayfish plague agent</name>
    <dbReference type="NCBI Taxonomy" id="112090"/>
    <lineage>
        <taxon>Eukaryota</taxon>
        <taxon>Sar</taxon>
        <taxon>Stramenopiles</taxon>
        <taxon>Oomycota</taxon>
        <taxon>Saprolegniomycetes</taxon>
        <taxon>Saprolegniales</taxon>
        <taxon>Verrucalvaceae</taxon>
        <taxon>Aphanomyces</taxon>
    </lineage>
</organism>
<feature type="region of interest" description="Disordered" evidence="1">
    <location>
        <begin position="526"/>
        <end position="551"/>
    </location>
</feature>
<dbReference type="Gene3D" id="2.60.120.920">
    <property type="match status" value="1"/>
</dbReference>